<dbReference type="OrthoDB" id="6276488at2759"/>
<dbReference type="GeneID" id="129928196"/>
<dbReference type="OMA" id="FEMSFWI"/>
<accession>A0A9W3BCS5</accession>
<dbReference type="Proteomes" id="UP001165740">
    <property type="component" value="Chromosome 9"/>
</dbReference>
<dbReference type="RefSeq" id="XP_055897243.1">
    <property type="nucleotide sequence ID" value="XM_056041268.1"/>
</dbReference>
<evidence type="ECO:0000256" key="1">
    <source>
        <dbReference type="ARBA" id="ARBA00004141"/>
    </source>
</evidence>
<evidence type="ECO:0000256" key="8">
    <source>
        <dbReference type="SAM" id="Phobius"/>
    </source>
</evidence>
<comment type="subcellular location">
    <subcellularLocation>
        <location evidence="1">Membrane</location>
        <topology evidence="1">Multi-pass membrane protein</topology>
    </subcellularLocation>
</comment>
<feature type="transmembrane region" description="Helical" evidence="8">
    <location>
        <begin position="126"/>
        <end position="149"/>
    </location>
</feature>
<dbReference type="GO" id="GO:0005886">
    <property type="term" value="C:plasma membrane"/>
    <property type="evidence" value="ECO:0007669"/>
    <property type="project" value="TreeGrafter"/>
</dbReference>
<name>A0A9W3BCS5_BIOGL</name>
<keyword evidence="4" id="KW-0297">G-protein coupled receptor</keyword>
<dbReference type="InterPro" id="IPR017452">
    <property type="entry name" value="GPCR_Rhodpsn_7TM"/>
</dbReference>
<feature type="transmembrane region" description="Helical" evidence="8">
    <location>
        <begin position="66"/>
        <end position="85"/>
    </location>
</feature>
<protein>
    <submittedName>
        <fullName evidence="11">FMRFamide peptide receptor frpr-18-like</fullName>
    </submittedName>
</protein>
<feature type="domain" description="G-protein coupled receptors family 1 profile" evidence="9">
    <location>
        <begin position="50"/>
        <end position="334"/>
    </location>
</feature>
<evidence type="ECO:0000313" key="10">
    <source>
        <dbReference type="Proteomes" id="UP001165740"/>
    </source>
</evidence>
<evidence type="ECO:0000256" key="5">
    <source>
        <dbReference type="ARBA" id="ARBA00023136"/>
    </source>
</evidence>
<keyword evidence="7" id="KW-0807">Transducer</keyword>
<evidence type="ECO:0000256" key="2">
    <source>
        <dbReference type="ARBA" id="ARBA00022692"/>
    </source>
</evidence>
<dbReference type="PANTHER" id="PTHR24243">
    <property type="entry name" value="G-PROTEIN COUPLED RECEPTOR"/>
    <property type="match status" value="1"/>
</dbReference>
<sequence length="357" mass="39874">MFYQITIENSSTSLGSIDTIIYDQASISKALVTFTQLVLLPVISFIGISGNVISIVILSRDGLHKCSNVLICVLAVADSMYLIGINNVPNILMNQDFTTACRLNDLVAVLFAIVNNLFSMLENTGMIVSMLVPTLIVVERFVAVFFPFHFTKIVTPLRNRVAAACLFPLAIPLLTMNVFIYHDAIICNGTDVIFTLMGAKLEVIQIYTLLTKIYSTVCGPVSVCFVSFGCVLISIKVHAQQSVRRAIITRRKSAHGREGKLHKDSERDPEFFKSTRTTKILISVCCVYSLTGTLSFMSDLVVTPQNVGFEMSFWIHRASLVCISLNSTANFIIYVAFNRKFRDAYVTMFFYSIRRKK</sequence>
<keyword evidence="6" id="KW-0675">Receptor</keyword>
<dbReference type="GO" id="GO:0004930">
    <property type="term" value="F:G protein-coupled receptor activity"/>
    <property type="evidence" value="ECO:0007669"/>
    <property type="project" value="UniProtKB-KW"/>
</dbReference>
<reference evidence="11" key="1">
    <citation type="submission" date="2025-08" db="UniProtKB">
        <authorList>
            <consortium name="RefSeq"/>
        </authorList>
    </citation>
    <scope>IDENTIFICATION</scope>
</reference>
<keyword evidence="10" id="KW-1185">Reference proteome</keyword>
<evidence type="ECO:0000256" key="4">
    <source>
        <dbReference type="ARBA" id="ARBA00023040"/>
    </source>
</evidence>
<dbReference type="AlphaFoldDB" id="A0A9W3BCS5"/>
<evidence type="ECO:0000256" key="7">
    <source>
        <dbReference type="ARBA" id="ARBA00023224"/>
    </source>
</evidence>
<feature type="transmembrane region" description="Helical" evidence="8">
    <location>
        <begin position="161"/>
        <end position="181"/>
    </location>
</feature>
<evidence type="ECO:0000256" key="3">
    <source>
        <dbReference type="ARBA" id="ARBA00022989"/>
    </source>
</evidence>
<proteinExistence type="predicted"/>
<feature type="transmembrane region" description="Helical" evidence="8">
    <location>
        <begin position="280"/>
        <end position="302"/>
    </location>
</feature>
<keyword evidence="5 8" id="KW-0472">Membrane</keyword>
<dbReference type="PANTHER" id="PTHR24243:SF233">
    <property type="entry name" value="THYROTROPIN-RELEASING HORMONE RECEPTOR"/>
    <property type="match status" value="1"/>
</dbReference>
<organism evidence="10 11">
    <name type="scientific">Biomphalaria glabrata</name>
    <name type="common">Bloodfluke planorb</name>
    <name type="synonym">Freshwater snail</name>
    <dbReference type="NCBI Taxonomy" id="6526"/>
    <lineage>
        <taxon>Eukaryota</taxon>
        <taxon>Metazoa</taxon>
        <taxon>Spiralia</taxon>
        <taxon>Lophotrochozoa</taxon>
        <taxon>Mollusca</taxon>
        <taxon>Gastropoda</taxon>
        <taxon>Heterobranchia</taxon>
        <taxon>Euthyneura</taxon>
        <taxon>Panpulmonata</taxon>
        <taxon>Hygrophila</taxon>
        <taxon>Lymnaeoidea</taxon>
        <taxon>Planorbidae</taxon>
        <taxon>Biomphalaria</taxon>
    </lineage>
</organism>
<evidence type="ECO:0000259" key="9">
    <source>
        <dbReference type="PROSITE" id="PS50262"/>
    </source>
</evidence>
<gene>
    <name evidence="11" type="primary">LOC129928196</name>
</gene>
<dbReference type="Pfam" id="PF00001">
    <property type="entry name" value="7tm_1"/>
    <property type="match status" value="1"/>
</dbReference>
<dbReference type="SUPFAM" id="SSF81321">
    <property type="entry name" value="Family A G protein-coupled receptor-like"/>
    <property type="match status" value="1"/>
</dbReference>
<evidence type="ECO:0000256" key="6">
    <source>
        <dbReference type="ARBA" id="ARBA00023170"/>
    </source>
</evidence>
<dbReference type="PRINTS" id="PR00237">
    <property type="entry name" value="GPCRRHODOPSN"/>
</dbReference>
<evidence type="ECO:0000313" key="11">
    <source>
        <dbReference type="RefSeq" id="XP_055897243.1"/>
    </source>
</evidence>
<feature type="transmembrane region" description="Helical" evidence="8">
    <location>
        <begin position="38"/>
        <end position="59"/>
    </location>
</feature>
<dbReference type="PROSITE" id="PS50262">
    <property type="entry name" value="G_PROTEIN_RECEP_F1_2"/>
    <property type="match status" value="1"/>
</dbReference>
<feature type="transmembrane region" description="Helical" evidence="8">
    <location>
        <begin position="314"/>
        <end position="337"/>
    </location>
</feature>
<feature type="transmembrane region" description="Helical" evidence="8">
    <location>
        <begin position="213"/>
        <end position="235"/>
    </location>
</feature>
<keyword evidence="3 8" id="KW-1133">Transmembrane helix</keyword>
<keyword evidence="2 8" id="KW-0812">Transmembrane</keyword>
<dbReference type="Gene3D" id="1.20.1070.10">
    <property type="entry name" value="Rhodopsin 7-helix transmembrane proteins"/>
    <property type="match status" value="1"/>
</dbReference>
<dbReference type="InterPro" id="IPR000276">
    <property type="entry name" value="GPCR_Rhodpsn"/>
</dbReference>